<evidence type="ECO:0000256" key="1">
    <source>
        <dbReference type="SAM" id="MobiDB-lite"/>
    </source>
</evidence>
<keyword evidence="2" id="KW-0472">Membrane</keyword>
<evidence type="ECO:0000256" key="2">
    <source>
        <dbReference type="SAM" id="Phobius"/>
    </source>
</evidence>
<keyword evidence="2" id="KW-0812">Transmembrane</keyword>
<feature type="transmembrane region" description="Helical" evidence="2">
    <location>
        <begin position="182"/>
        <end position="202"/>
    </location>
</feature>
<feature type="compositionally biased region" description="Polar residues" evidence="1">
    <location>
        <begin position="1"/>
        <end position="13"/>
    </location>
</feature>
<gene>
    <name evidence="3" type="ORF">FHX80_113925</name>
</gene>
<dbReference type="Proteomes" id="UP000318186">
    <property type="component" value="Unassembled WGS sequence"/>
</dbReference>
<feature type="transmembrane region" description="Helical" evidence="2">
    <location>
        <begin position="269"/>
        <end position="289"/>
    </location>
</feature>
<feature type="transmembrane region" description="Helical" evidence="2">
    <location>
        <begin position="119"/>
        <end position="142"/>
    </location>
</feature>
<feature type="transmembrane region" description="Helical" evidence="2">
    <location>
        <begin position="58"/>
        <end position="78"/>
    </location>
</feature>
<dbReference type="EMBL" id="VIWW01000001">
    <property type="protein sequence ID" value="TWG05448.1"/>
    <property type="molecule type" value="Genomic_DNA"/>
</dbReference>
<protein>
    <recommendedName>
        <fullName evidence="5">Integral membrane protein</fullName>
    </recommendedName>
</protein>
<evidence type="ECO:0008006" key="5">
    <source>
        <dbReference type="Google" id="ProtNLM"/>
    </source>
</evidence>
<evidence type="ECO:0000313" key="4">
    <source>
        <dbReference type="Proteomes" id="UP000318186"/>
    </source>
</evidence>
<sequence length="299" mass="33330">MATDTETGTNSGKDSGEDPGAAPGTEPPAGLGAGTRTAGVHHASRAAIAARHLRTDRWWLAPAVTAAGLLAFIVYSTWRAFSNADYYAAPYVSPFYSPCLADSCAPMRHGPNWELFGSWWGLSPALLILIFPLGFRLTCYYYRKAYYRGFWASPPACAVAEPHTAYTGETRFPLIMQNLHRYFFYAALPVAGILTYDTVLSFRDEHYAWGHMGLGSLIFVVNIALIWAYTLSCHSCRHIIGGRLRHFSKHPVRYRLWGWVGRLNARHMLLAWASLISVALADFYVYLVASGAFDDPRFF</sequence>
<feature type="compositionally biased region" description="Low complexity" evidence="1">
    <location>
        <begin position="18"/>
        <end position="36"/>
    </location>
</feature>
<organism evidence="3 4">
    <name type="scientific">Streptomyces brevispora</name>
    <dbReference type="NCBI Taxonomy" id="887462"/>
    <lineage>
        <taxon>Bacteria</taxon>
        <taxon>Bacillati</taxon>
        <taxon>Actinomycetota</taxon>
        <taxon>Actinomycetes</taxon>
        <taxon>Kitasatosporales</taxon>
        <taxon>Streptomycetaceae</taxon>
        <taxon>Streptomyces</taxon>
    </lineage>
</organism>
<reference evidence="3 4" key="1">
    <citation type="submission" date="2019-06" db="EMBL/GenBank/DDBJ databases">
        <title>Sequencing the genomes of 1000 actinobacteria strains.</title>
        <authorList>
            <person name="Klenk H.-P."/>
        </authorList>
    </citation>
    <scope>NUCLEOTIDE SEQUENCE [LARGE SCALE GENOMIC DNA]</scope>
    <source>
        <strain evidence="3 4">DSM 42059</strain>
    </source>
</reference>
<dbReference type="AlphaFoldDB" id="A0A561V1F8"/>
<comment type="caution">
    <text evidence="3">The sequence shown here is derived from an EMBL/GenBank/DDBJ whole genome shotgun (WGS) entry which is preliminary data.</text>
</comment>
<feature type="region of interest" description="Disordered" evidence="1">
    <location>
        <begin position="1"/>
        <end position="36"/>
    </location>
</feature>
<keyword evidence="2" id="KW-1133">Transmembrane helix</keyword>
<accession>A0A561V1F8</accession>
<name>A0A561V1F8_9ACTN</name>
<evidence type="ECO:0000313" key="3">
    <source>
        <dbReference type="EMBL" id="TWG05448.1"/>
    </source>
</evidence>
<feature type="transmembrane region" description="Helical" evidence="2">
    <location>
        <begin position="208"/>
        <end position="229"/>
    </location>
</feature>
<proteinExistence type="predicted"/>